<name>A0A5S3PHP8_9FLAO</name>
<gene>
    <name evidence="4" type="ORF">FEE95_18070</name>
</gene>
<reference evidence="4 5" key="1">
    <citation type="submission" date="2019-05" db="EMBL/GenBank/DDBJ databases">
        <authorList>
            <person name="Zhang J.-Y."/>
            <person name="Feg X."/>
            <person name="Du Z.-J."/>
        </authorList>
    </citation>
    <scope>NUCLEOTIDE SEQUENCE [LARGE SCALE GENOMIC DNA]</scope>
    <source>
        <strain evidence="4 5">RZ26</strain>
    </source>
</reference>
<dbReference type="Gene3D" id="3.40.50.1000">
    <property type="entry name" value="HAD superfamily/HAD-like"/>
    <property type="match status" value="1"/>
</dbReference>
<keyword evidence="2 4" id="KW-0378">Hydrolase</keyword>
<dbReference type="PANTHER" id="PTHR46470">
    <property type="entry name" value="N-ACYLNEURAMINATE-9-PHOSPHATASE"/>
    <property type="match status" value="1"/>
</dbReference>
<dbReference type="EMBL" id="VATY01000004">
    <property type="protein sequence ID" value="TMM53805.1"/>
    <property type="molecule type" value="Genomic_DNA"/>
</dbReference>
<dbReference type="OrthoDB" id="9816564at2"/>
<protein>
    <submittedName>
        <fullName evidence="4">HAD family hydrolase</fullName>
    </submittedName>
</protein>
<evidence type="ECO:0000256" key="1">
    <source>
        <dbReference type="ARBA" id="ARBA00022723"/>
    </source>
</evidence>
<evidence type="ECO:0000313" key="5">
    <source>
        <dbReference type="Proteomes" id="UP000310314"/>
    </source>
</evidence>
<dbReference type="PANTHER" id="PTHR46470:SF2">
    <property type="entry name" value="GLYCERALDEHYDE 3-PHOSPHATE PHOSPHATASE"/>
    <property type="match status" value="1"/>
</dbReference>
<proteinExistence type="predicted"/>
<dbReference type="InterPro" id="IPR041492">
    <property type="entry name" value="HAD_2"/>
</dbReference>
<evidence type="ECO:0000256" key="3">
    <source>
        <dbReference type="ARBA" id="ARBA00022842"/>
    </source>
</evidence>
<evidence type="ECO:0000256" key="2">
    <source>
        <dbReference type="ARBA" id="ARBA00022801"/>
    </source>
</evidence>
<dbReference type="InterPro" id="IPR023214">
    <property type="entry name" value="HAD_sf"/>
</dbReference>
<dbReference type="GO" id="GO:0046872">
    <property type="term" value="F:metal ion binding"/>
    <property type="evidence" value="ECO:0007669"/>
    <property type="project" value="UniProtKB-KW"/>
</dbReference>
<keyword evidence="5" id="KW-1185">Reference proteome</keyword>
<organism evidence="4 5">
    <name type="scientific">Maribacter algarum</name>
    <name type="common">ex Zhang et al. 2020</name>
    <dbReference type="NCBI Taxonomy" id="2578118"/>
    <lineage>
        <taxon>Bacteria</taxon>
        <taxon>Pseudomonadati</taxon>
        <taxon>Bacteroidota</taxon>
        <taxon>Flavobacteriia</taxon>
        <taxon>Flavobacteriales</taxon>
        <taxon>Flavobacteriaceae</taxon>
        <taxon>Maribacter</taxon>
    </lineage>
</organism>
<keyword evidence="1" id="KW-0479">Metal-binding</keyword>
<dbReference type="RefSeq" id="WP_138659429.1">
    <property type="nucleotide sequence ID" value="NZ_VATY01000004.1"/>
</dbReference>
<dbReference type="GO" id="GO:0016791">
    <property type="term" value="F:phosphatase activity"/>
    <property type="evidence" value="ECO:0007669"/>
    <property type="project" value="TreeGrafter"/>
</dbReference>
<keyword evidence="3" id="KW-0460">Magnesium</keyword>
<dbReference type="CDD" id="cd01427">
    <property type="entry name" value="HAD_like"/>
    <property type="match status" value="1"/>
</dbReference>
<accession>A0A5S3PHP8</accession>
<dbReference type="SUPFAM" id="SSF56784">
    <property type="entry name" value="HAD-like"/>
    <property type="match status" value="1"/>
</dbReference>
<dbReference type="AlphaFoldDB" id="A0A5S3PHP8"/>
<dbReference type="InterPro" id="IPR051400">
    <property type="entry name" value="HAD-like_hydrolase"/>
</dbReference>
<dbReference type="InterPro" id="IPR036412">
    <property type="entry name" value="HAD-like_sf"/>
</dbReference>
<sequence length="683" mass="80366">MKTLLQKIESKSSCKVVFTDFFDTLVHRIVHPHYTIKLWGKFMIRELGLLINADELFAIRIDSLSHLSNKLFLKTIEVPYEELQIEVYRRLINAEVLPNTSFEHFCKIFTQADLVSETSVQFKNESLVHSLKEIRGKGYRIYLITDFFLPHEIISKILEYHGMLGVFNAIFVSCDLKKSKESGSIYPEVLELTNSSPAETIMVGDNKKSDIINAQKHEIEGIHTKNLRHHFRNKRNLMGNDNHNFDNVCETIEKTCAKSKYPFSEYIIHFYFFTERLYKKARRDGVKDLFFLAREGLYLKKLFDFYQELNQFNSKNQIRTHYLKASRQSAQQVALKPLEEEDFKELGGMYNQMSIDQLLTWFLFPEKLKKQLIDQLGIKPEQNFSNLFTSELMSELRKNEIFVTQYEKNRVNQKEAFMKYLTSFGADIEKNGISLVDVGWGGTMQECIHKFLNKEVPVTGYYIGLKAIYNIEPDTKRFGLNFSLYPSHGVSYDILKANGQLYEQLLGAPHGSTLGYKLENGQPETIEFHEESEKYVFDNYVKDVQSYMFGRFEELFLSLRSIDYSQVRVQEYMTSMAMRTGILTNKKRIRFINNISKGFYQNVGENKVGLNYNPKQLSVSKRSLVYKFIRSPEKVFRYLVKVKPFLYAKGLYWCSWPVNLAYYYMKFNFWVKKTWFPKRLLRS</sequence>
<dbReference type="Proteomes" id="UP000310314">
    <property type="component" value="Unassembled WGS sequence"/>
</dbReference>
<dbReference type="Pfam" id="PF13419">
    <property type="entry name" value="HAD_2"/>
    <property type="match status" value="1"/>
</dbReference>
<comment type="caution">
    <text evidence="4">The sequence shown here is derived from an EMBL/GenBank/DDBJ whole genome shotgun (WGS) entry which is preliminary data.</text>
</comment>
<evidence type="ECO:0000313" key="4">
    <source>
        <dbReference type="EMBL" id="TMM53805.1"/>
    </source>
</evidence>